<dbReference type="RefSeq" id="WP_052728801.1">
    <property type="nucleotide sequence ID" value="NZ_CP007501.1"/>
</dbReference>
<accession>A0A0E3V1T9</accession>
<name>A0A0E3V1T9_9BURK</name>
<feature type="transmembrane region" description="Helical" evidence="10">
    <location>
        <begin position="90"/>
        <end position="111"/>
    </location>
</feature>
<dbReference type="GO" id="GO:0016020">
    <property type="term" value="C:membrane"/>
    <property type="evidence" value="ECO:0007669"/>
    <property type="project" value="UniProtKB-SubCell"/>
</dbReference>
<feature type="transmembrane region" description="Helical" evidence="10">
    <location>
        <begin position="12"/>
        <end position="36"/>
    </location>
</feature>
<dbReference type="SUPFAM" id="SSF81343">
    <property type="entry name" value="Fumarate reductase respiratory complex transmembrane subunits"/>
    <property type="match status" value="1"/>
</dbReference>
<gene>
    <name evidence="11" type="ORF">CL55_00014500</name>
</gene>
<keyword evidence="6" id="KW-0479">Metal-binding</keyword>
<dbReference type="GO" id="GO:0046872">
    <property type="term" value="F:metal ion binding"/>
    <property type="evidence" value="ECO:0007669"/>
    <property type="project" value="UniProtKB-KW"/>
</dbReference>
<evidence type="ECO:0000313" key="11">
    <source>
        <dbReference type="EMBL" id="AKD25783.1"/>
    </source>
</evidence>
<keyword evidence="4" id="KW-0349">Heme</keyword>
<evidence type="ECO:0000256" key="4">
    <source>
        <dbReference type="ARBA" id="ARBA00022617"/>
    </source>
</evidence>
<keyword evidence="5 10" id="KW-0812">Transmembrane</keyword>
<comment type="cofactor">
    <cofactor evidence="1">
        <name>heme</name>
        <dbReference type="ChEBI" id="CHEBI:30413"/>
    </cofactor>
</comment>
<evidence type="ECO:0000256" key="9">
    <source>
        <dbReference type="ARBA" id="ARBA00023136"/>
    </source>
</evidence>
<dbReference type="InterPro" id="IPR034804">
    <property type="entry name" value="SQR/QFR_C/D"/>
</dbReference>
<evidence type="ECO:0000313" key="12">
    <source>
        <dbReference type="Proteomes" id="UP000061135"/>
    </source>
</evidence>
<dbReference type="EMBL" id="CP007501">
    <property type="protein sequence ID" value="AKD25783.1"/>
    <property type="molecule type" value="Genomic_DNA"/>
</dbReference>
<sequence>MSQAVMQAKLWYAQRISAMVLGLCVSIHLVIIFYAIRGGLTAEEILGRTQGNIAFAIFYEIFVLACFVHAPIGLANILEETFSKGFISKALSSLLAVLILVLGTTAVIGVFTGGAL</sequence>
<dbReference type="AlphaFoldDB" id="A0A0E3V1T9"/>
<dbReference type="KEGG" id="pdq:CL55_00014500"/>
<comment type="subcellular location">
    <subcellularLocation>
        <location evidence="3">Membrane</location>
    </subcellularLocation>
</comment>
<dbReference type="PATRIC" id="fig|576611.7.peg.1475"/>
<evidence type="ECO:0000256" key="3">
    <source>
        <dbReference type="ARBA" id="ARBA00004370"/>
    </source>
</evidence>
<organism evidence="11 12">
    <name type="scientific">Polynucleobacter duraquae</name>
    <dbReference type="NCBI Taxonomy" id="1835254"/>
    <lineage>
        <taxon>Bacteria</taxon>
        <taxon>Pseudomonadati</taxon>
        <taxon>Pseudomonadota</taxon>
        <taxon>Betaproteobacteria</taxon>
        <taxon>Burkholderiales</taxon>
        <taxon>Burkholderiaceae</taxon>
        <taxon>Polynucleobacter</taxon>
    </lineage>
</organism>
<reference evidence="11 12" key="1">
    <citation type="submission" date="2014-03" db="EMBL/GenBank/DDBJ databases">
        <title>Genome of Polynucleobacter strain MWH-MoK4.</title>
        <authorList>
            <person name="Hahn M.W."/>
        </authorList>
    </citation>
    <scope>NUCLEOTIDE SEQUENCE [LARGE SCALE GENOMIC DNA]</scope>
    <source>
        <strain evidence="11 12">MWH-MoK4</strain>
    </source>
</reference>
<dbReference type="Pfam" id="PF01127">
    <property type="entry name" value="Sdh_cyt"/>
    <property type="match status" value="1"/>
</dbReference>
<evidence type="ECO:0000256" key="7">
    <source>
        <dbReference type="ARBA" id="ARBA00022989"/>
    </source>
</evidence>
<evidence type="ECO:0000256" key="1">
    <source>
        <dbReference type="ARBA" id="ARBA00001971"/>
    </source>
</evidence>
<feature type="transmembrane region" description="Helical" evidence="10">
    <location>
        <begin position="56"/>
        <end position="78"/>
    </location>
</feature>
<dbReference type="OrthoDB" id="8779376at2"/>
<keyword evidence="12" id="KW-1185">Reference proteome</keyword>
<dbReference type="HOGENOM" id="CLU_173976_0_0_4"/>
<evidence type="ECO:0000256" key="6">
    <source>
        <dbReference type="ARBA" id="ARBA00022723"/>
    </source>
</evidence>
<comment type="function">
    <text evidence="2">Membrane-anchoring subunit of succinate dehydrogenase (SDH).</text>
</comment>
<keyword evidence="8" id="KW-0408">Iron</keyword>
<evidence type="ECO:0000256" key="10">
    <source>
        <dbReference type="SAM" id="Phobius"/>
    </source>
</evidence>
<dbReference type="Gene3D" id="1.20.1300.10">
    <property type="entry name" value="Fumarate reductase/succinate dehydrogenase, transmembrane subunit"/>
    <property type="match status" value="1"/>
</dbReference>
<evidence type="ECO:0000256" key="5">
    <source>
        <dbReference type="ARBA" id="ARBA00022692"/>
    </source>
</evidence>
<dbReference type="STRING" id="1835254.CL55_00014500"/>
<dbReference type="InterPro" id="IPR000701">
    <property type="entry name" value="SuccDH_FuR_B_TM-su"/>
</dbReference>
<dbReference type="Proteomes" id="UP000061135">
    <property type="component" value="Chromosome"/>
</dbReference>
<protein>
    <submittedName>
        <fullName evidence="11">Succinate dehydrogenase, hydrophobic anchor subunit</fullName>
    </submittedName>
</protein>
<keyword evidence="7 10" id="KW-1133">Transmembrane helix</keyword>
<keyword evidence="9 10" id="KW-0472">Membrane</keyword>
<proteinExistence type="predicted"/>
<evidence type="ECO:0000256" key="8">
    <source>
        <dbReference type="ARBA" id="ARBA00023004"/>
    </source>
</evidence>
<evidence type="ECO:0000256" key="2">
    <source>
        <dbReference type="ARBA" id="ARBA00004050"/>
    </source>
</evidence>